<proteinExistence type="predicted"/>
<evidence type="ECO:0000313" key="1">
    <source>
        <dbReference type="EMBL" id="MFD2169699.1"/>
    </source>
</evidence>
<dbReference type="Proteomes" id="UP001597343">
    <property type="component" value="Unassembled WGS sequence"/>
</dbReference>
<reference evidence="2" key="1">
    <citation type="journal article" date="2019" name="Int. J. Syst. Evol. Microbiol.">
        <title>The Global Catalogue of Microorganisms (GCM) 10K type strain sequencing project: providing services to taxonomists for standard genome sequencing and annotation.</title>
        <authorList>
            <consortium name="The Broad Institute Genomics Platform"/>
            <consortium name="The Broad Institute Genome Sequencing Center for Infectious Disease"/>
            <person name="Wu L."/>
            <person name="Ma J."/>
        </authorList>
    </citation>
    <scope>NUCLEOTIDE SEQUENCE [LARGE SCALE GENOMIC DNA]</scope>
    <source>
        <strain evidence="2">CGMCC 1.13574</strain>
    </source>
</reference>
<protein>
    <submittedName>
        <fullName evidence="1">Uncharacterized protein</fullName>
    </submittedName>
</protein>
<evidence type="ECO:0000313" key="2">
    <source>
        <dbReference type="Proteomes" id="UP001597343"/>
    </source>
</evidence>
<organism evidence="1 2">
    <name type="scientific">Tumebacillus lipolyticus</name>
    <dbReference type="NCBI Taxonomy" id="1280370"/>
    <lineage>
        <taxon>Bacteria</taxon>
        <taxon>Bacillati</taxon>
        <taxon>Bacillota</taxon>
        <taxon>Bacilli</taxon>
        <taxon>Bacillales</taxon>
        <taxon>Alicyclobacillaceae</taxon>
        <taxon>Tumebacillus</taxon>
    </lineage>
</organism>
<gene>
    <name evidence="1" type="ORF">ACFSOY_06790</name>
</gene>
<name>A0ABW4ZVL5_9BACL</name>
<keyword evidence="2" id="KW-1185">Reference proteome</keyword>
<dbReference type="RefSeq" id="WP_386045052.1">
    <property type="nucleotide sequence ID" value="NZ_JBHUIO010000005.1"/>
</dbReference>
<dbReference type="EMBL" id="JBHUIO010000005">
    <property type="protein sequence ID" value="MFD2169699.1"/>
    <property type="molecule type" value="Genomic_DNA"/>
</dbReference>
<accession>A0ABW4ZVL5</accession>
<sequence>MMELNGKRNKVDCERPIHVSSEDVKKALLSRAIEARIPVLRLELDYELMSLHDAIVSGNAVERERVKSRLQDLRQEMLMYEMFSQKHAGGTVQK</sequence>
<comment type="caution">
    <text evidence="1">The sequence shown here is derived from an EMBL/GenBank/DDBJ whole genome shotgun (WGS) entry which is preliminary data.</text>
</comment>